<organism evidence="1 2">
    <name type="scientific">Teladorsagia circumcincta</name>
    <name type="common">Brown stomach worm</name>
    <name type="synonym">Ostertagia circumcincta</name>
    <dbReference type="NCBI Taxonomy" id="45464"/>
    <lineage>
        <taxon>Eukaryota</taxon>
        <taxon>Metazoa</taxon>
        <taxon>Ecdysozoa</taxon>
        <taxon>Nematoda</taxon>
        <taxon>Chromadorea</taxon>
        <taxon>Rhabditida</taxon>
        <taxon>Rhabditina</taxon>
        <taxon>Rhabditomorpha</taxon>
        <taxon>Strongyloidea</taxon>
        <taxon>Trichostrongylidae</taxon>
        <taxon>Teladorsagia</taxon>
    </lineage>
</organism>
<dbReference type="PANTHER" id="PTHR47331">
    <property type="entry name" value="PHD-TYPE DOMAIN-CONTAINING PROTEIN"/>
    <property type="match status" value="1"/>
</dbReference>
<evidence type="ECO:0000313" key="1">
    <source>
        <dbReference type="EMBL" id="PIO55427.1"/>
    </source>
</evidence>
<name>A0A2G9TBT0_TELCI</name>
<proteinExistence type="predicted"/>
<sequence length="338" mass="38846">MIHLQESQRDATRFLWLQNPKYPPSSSNIRKMRFTRVPFGTKASPSLLAMSIKYYLEQNHQTELRSEILRNLYVDNVLLLADTIEEAVDKYRKTKAIFMEMSMNLREFVTNDPKVVAQISEPDRSHSESLKVLRVSWNSSTDGLVLRSQLPHYDVLTKRNILRIFHCTFDPLGLLVPLLLPARVFLQSLWLKKYDWDQPIAESETEQWNAIVRNADNFEKVIPRKLGLLREHGVYEICTFADASANAYAACTYIRHVSDSSIETNILCAKYRLAPVSQLTSNKTCTIPKLGLLALLIASQLTDFVRRELDLPISKIRIFSDSKIVLHQVHTGKMQVPS</sequence>
<dbReference type="InterPro" id="IPR043502">
    <property type="entry name" value="DNA/RNA_pol_sf"/>
</dbReference>
<reference evidence="1 2" key="1">
    <citation type="submission" date="2015-09" db="EMBL/GenBank/DDBJ databases">
        <title>Draft genome of the parasitic nematode Teladorsagia circumcincta isolate WARC Sus (inbred).</title>
        <authorList>
            <person name="Mitreva M."/>
        </authorList>
    </citation>
    <scope>NUCLEOTIDE SEQUENCE [LARGE SCALE GENOMIC DNA]</scope>
    <source>
        <strain evidence="1 2">S</strain>
    </source>
</reference>
<dbReference type="OrthoDB" id="429521at2759"/>
<dbReference type="InterPro" id="IPR008042">
    <property type="entry name" value="Retrotrans_Pao"/>
</dbReference>
<keyword evidence="2" id="KW-1185">Reference proteome</keyword>
<dbReference type="SUPFAM" id="SSF56672">
    <property type="entry name" value="DNA/RNA polymerases"/>
    <property type="match status" value="1"/>
</dbReference>
<dbReference type="EMBL" id="KZ386107">
    <property type="protein sequence ID" value="PIO55427.1"/>
    <property type="molecule type" value="Genomic_DNA"/>
</dbReference>
<gene>
    <name evidence="1" type="ORF">TELCIR_23187</name>
</gene>
<accession>A0A2G9TBT0</accession>
<dbReference type="Pfam" id="PF05380">
    <property type="entry name" value="Peptidase_A17"/>
    <property type="match status" value="1"/>
</dbReference>
<dbReference type="AlphaFoldDB" id="A0A2G9TBT0"/>
<protein>
    <submittedName>
        <fullName evidence="1">Pao retrotransposon peptidase</fullName>
    </submittedName>
</protein>
<evidence type="ECO:0000313" key="2">
    <source>
        <dbReference type="Proteomes" id="UP000230423"/>
    </source>
</evidence>
<dbReference type="PANTHER" id="PTHR47331:SF5">
    <property type="entry name" value="RIBONUCLEASE H"/>
    <property type="match status" value="1"/>
</dbReference>
<dbReference type="Proteomes" id="UP000230423">
    <property type="component" value="Unassembled WGS sequence"/>
</dbReference>